<evidence type="ECO:0000313" key="4">
    <source>
        <dbReference type="EMBL" id="TKC19452.1"/>
    </source>
</evidence>
<dbReference type="Pfam" id="PF19305">
    <property type="entry name" value="MmgE_PrpD_C"/>
    <property type="match status" value="1"/>
</dbReference>
<dbReference type="PANTHER" id="PTHR16943:SF8">
    <property type="entry name" value="2-METHYLCITRATE DEHYDRATASE"/>
    <property type="match status" value="1"/>
</dbReference>
<evidence type="ECO:0000259" key="2">
    <source>
        <dbReference type="Pfam" id="PF03972"/>
    </source>
</evidence>
<gene>
    <name evidence="4" type="ORF">FA727_07900</name>
</gene>
<dbReference type="InterPro" id="IPR036148">
    <property type="entry name" value="MmgE/PrpD_sf"/>
</dbReference>
<evidence type="ECO:0000313" key="5">
    <source>
        <dbReference type="Proteomes" id="UP000307756"/>
    </source>
</evidence>
<dbReference type="Gene3D" id="1.10.4100.10">
    <property type="entry name" value="2-methylcitrate dehydratase PrpD"/>
    <property type="match status" value="1"/>
</dbReference>
<dbReference type="RefSeq" id="WP_136830360.1">
    <property type="nucleotide sequence ID" value="NZ_SWBM01000001.1"/>
</dbReference>
<dbReference type="InterPro" id="IPR042188">
    <property type="entry name" value="MmgE/PrpD_sf_2"/>
</dbReference>
<proteinExistence type="inferred from homology"/>
<dbReference type="InterPro" id="IPR042183">
    <property type="entry name" value="MmgE/PrpD_sf_1"/>
</dbReference>
<dbReference type="AlphaFoldDB" id="A0A4U1DAA1"/>
<dbReference type="Gene3D" id="3.30.1330.120">
    <property type="entry name" value="2-methylcitrate dehydratase PrpD"/>
    <property type="match status" value="1"/>
</dbReference>
<dbReference type="InterPro" id="IPR045336">
    <property type="entry name" value="MmgE_PrpD_N"/>
</dbReference>
<comment type="caution">
    <text evidence="4">The sequence shown here is derived from an EMBL/GenBank/DDBJ whole genome shotgun (WGS) entry which is preliminary data.</text>
</comment>
<dbReference type="GO" id="GO:0016829">
    <property type="term" value="F:lyase activity"/>
    <property type="evidence" value="ECO:0007669"/>
    <property type="project" value="InterPro"/>
</dbReference>
<feature type="domain" description="MmgE/PrpD C-terminal" evidence="3">
    <location>
        <begin position="265"/>
        <end position="418"/>
    </location>
</feature>
<protein>
    <submittedName>
        <fullName evidence="4">MmgE/PrpD family protein</fullName>
    </submittedName>
</protein>
<dbReference type="InterPro" id="IPR005656">
    <property type="entry name" value="MmgE_PrpD"/>
</dbReference>
<accession>A0A4U1DAA1</accession>
<feature type="domain" description="MmgE/PrpD N-terminal" evidence="2">
    <location>
        <begin position="6"/>
        <end position="242"/>
    </location>
</feature>
<comment type="similarity">
    <text evidence="1">Belongs to the PrpD family.</text>
</comment>
<dbReference type="Proteomes" id="UP000307756">
    <property type="component" value="Unassembled WGS sequence"/>
</dbReference>
<keyword evidence="5" id="KW-1185">Reference proteome</keyword>
<dbReference type="Pfam" id="PF03972">
    <property type="entry name" value="MmgE_PrpD_N"/>
    <property type="match status" value="1"/>
</dbReference>
<evidence type="ECO:0000256" key="1">
    <source>
        <dbReference type="ARBA" id="ARBA00006174"/>
    </source>
</evidence>
<dbReference type="SUPFAM" id="SSF103378">
    <property type="entry name" value="2-methylcitrate dehydratase PrpD"/>
    <property type="match status" value="1"/>
</dbReference>
<evidence type="ECO:0000259" key="3">
    <source>
        <dbReference type="Pfam" id="PF19305"/>
    </source>
</evidence>
<dbReference type="InterPro" id="IPR045337">
    <property type="entry name" value="MmgE_PrpD_C"/>
</dbReference>
<sequence length="451" mass="49267">MGLSKKLAEYITSVTYEELPKEVIAFTKLCILDYFGSAIAGADKPPIQMIHSLIQEMGGEEQATLLTGGRSSVLNASLVNGAASHIMELDDIHKGSVIHAATVVVPAALAIAEWKNCSGKDLITAVAVGYEICYRIGEAVTPSHYYYWHNTATCGTFGSAAAAAKLLELNEEQTIHALGSAGTQAAGLWQFIEDGAMSKQLHPGKAAMNGVISALLAEKGFTGATQILEGSRGFFRAMSEEFDESKITSGLGKVFKITENSFKVHASCRHTHPAMDLMIDLTKERTFQLEEIDHIKVGAYQAAINITDNAHPTTQYGSKFSLQFCTALALLKGKGGLDQFTEETLWDEEIRALMKKVTVGVDPVVEGVYPEKWGTKVELTLRSEEKLVLQTEYPKGDPENPVTSNELVDKFMILANRLPIENREFFANSILELDLIERINELFTGDKLSIV</sequence>
<reference evidence="4 5" key="1">
    <citation type="journal article" date="2011" name="J. Microbiol.">
        <title>Bacillus kyonggiensis sp. nov., isolated from soil of a lettuce field.</title>
        <authorList>
            <person name="Dong K."/>
            <person name="Lee S."/>
        </authorList>
    </citation>
    <scope>NUCLEOTIDE SEQUENCE [LARGE SCALE GENOMIC DNA]</scope>
    <source>
        <strain evidence="4 5">NB22</strain>
    </source>
</reference>
<dbReference type="OrthoDB" id="9791416at2"/>
<dbReference type="EMBL" id="SWBM01000001">
    <property type="protein sequence ID" value="TKC19452.1"/>
    <property type="molecule type" value="Genomic_DNA"/>
</dbReference>
<organism evidence="4 5">
    <name type="scientific">Robertmurraya kyonggiensis</name>
    <dbReference type="NCBI Taxonomy" id="1037680"/>
    <lineage>
        <taxon>Bacteria</taxon>
        <taxon>Bacillati</taxon>
        <taxon>Bacillota</taxon>
        <taxon>Bacilli</taxon>
        <taxon>Bacillales</taxon>
        <taxon>Bacillaceae</taxon>
        <taxon>Robertmurraya</taxon>
    </lineage>
</organism>
<name>A0A4U1DAA1_9BACI</name>
<dbReference type="PANTHER" id="PTHR16943">
    <property type="entry name" value="2-METHYLCITRATE DEHYDRATASE-RELATED"/>
    <property type="match status" value="1"/>
</dbReference>